<dbReference type="Proteomes" id="UP001529180">
    <property type="component" value="Unassembled WGS sequence"/>
</dbReference>
<evidence type="ECO:0008006" key="3">
    <source>
        <dbReference type="Google" id="ProtNLM"/>
    </source>
</evidence>
<organism evidence="1 2">
    <name type="scientific">Thalassospira aquimaris</name>
    <dbReference type="NCBI Taxonomy" id="3037796"/>
    <lineage>
        <taxon>Bacteria</taxon>
        <taxon>Pseudomonadati</taxon>
        <taxon>Pseudomonadota</taxon>
        <taxon>Alphaproteobacteria</taxon>
        <taxon>Rhodospirillales</taxon>
        <taxon>Thalassospiraceae</taxon>
        <taxon>Thalassospira</taxon>
    </lineage>
</organism>
<gene>
    <name evidence="1" type="ORF">P7680_21465</name>
</gene>
<accession>A0ABT6GHM0</accession>
<dbReference type="EMBL" id="JARSBO010000014">
    <property type="protein sequence ID" value="MDG4721587.1"/>
    <property type="molecule type" value="Genomic_DNA"/>
</dbReference>
<keyword evidence="2" id="KW-1185">Reference proteome</keyword>
<protein>
    <recommendedName>
        <fullName evidence="3">Phage protein</fullName>
    </recommendedName>
</protein>
<evidence type="ECO:0000313" key="2">
    <source>
        <dbReference type="Proteomes" id="UP001529180"/>
    </source>
</evidence>
<name>A0ABT6GHM0_9PROT</name>
<evidence type="ECO:0000313" key="1">
    <source>
        <dbReference type="EMBL" id="MDG4721587.1"/>
    </source>
</evidence>
<dbReference type="RefSeq" id="WP_278007036.1">
    <property type="nucleotide sequence ID" value="NZ_JARSBO010000014.1"/>
</dbReference>
<sequence length="610" mass="67010">MSVRLLSQFSFDRGEVSPKYAGNVDLENYQRSLALCENIIVLPQGMLTRRPGTRFIAEVKDSAKKVRIIPFEYSALDTYMMEFGEEYIRFYREDDNGNIGHVLDGSSDIYEVATTYSEASLPKIDFEQVADDMYFAGGGFQIKTLTRTDHADWTWNGTPTFTAKPAEWTGTNWPQRVTQHQQRLNFAATPAKPRKMWISRTPNSSGPRLLDFTTGTAEDNALVFDIIGKGEIQWLDSGRALYIGTTDETRTVSGSGGFYEPITPNSILNRDHANERSSSIKPVTLNNSLFFVSLSRKRLHEFSYAFEDDAFNAPDITKWAEHIAGSGAGNGIVEIAICRDPVPIVWACRDDGQLIGMTYDRENGVYAWHRHKIGGSYGGNAWGKVESVASVFMGGRDVLFMVVARTIGGETKRYIECLEDFHDPEDAYDIDTARYLDCALSYSEETALSTFGGLAHLMGESVELLADGAALPAVTVTNDGGGDGEIELPDGLTANELLAGLNAPFYGQTLPIEPGSAQGSGRAKKKRVTGASLDLLNTSVLQIGKNRETLRDATFMTTQTLVGDLVPMFTGIETLTINDVFDEDGTFGFGGDGPLPCNIRAFVQRITTGD</sequence>
<comment type="caution">
    <text evidence="1">The sequence shown here is derived from an EMBL/GenBank/DDBJ whole genome shotgun (WGS) entry which is preliminary data.</text>
</comment>
<reference evidence="1 2" key="1">
    <citation type="submission" date="2023-03" db="EMBL/GenBank/DDBJ databases">
        <title>Strain FZY0004 represents a novel species in the genus Thalassospira isolated from seawater.</title>
        <authorList>
            <person name="Fu Z.-Y."/>
        </authorList>
    </citation>
    <scope>NUCLEOTIDE SEQUENCE [LARGE SCALE GENOMIC DNA]</scope>
    <source>
        <strain evidence="1 2">FZY0004</strain>
    </source>
</reference>
<proteinExistence type="predicted"/>